<dbReference type="VEuPathDB" id="FungiDB:MCYG_01481"/>
<feature type="transmembrane region" description="Helical" evidence="5">
    <location>
        <begin position="202"/>
        <end position="224"/>
    </location>
</feature>
<keyword evidence="4 5" id="KW-0472">Membrane</keyword>
<feature type="transmembrane region" description="Helical" evidence="5">
    <location>
        <begin position="174"/>
        <end position="196"/>
    </location>
</feature>
<keyword evidence="3 5" id="KW-1133">Transmembrane helix</keyword>
<dbReference type="OrthoDB" id="4170880at2759"/>
<dbReference type="GO" id="GO:0005506">
    <property type="term" value="F:iron ion binding"/>
    <property type="evidence" value="ECO:0007669"/>
    <property type="project" value="InterPro"/>
</dbReference>
<gene>
    <name evidence="7" type="ORF">MCYG_01481</name>
</gene>
<dbReference type="Proteomes" id="UP000002035">
    <property type="component" value="Unassembled WGS sequence"/>
</dbReference>
<evidence type="ECO:0000256" key="2">
    <source>
        <dbReference type="ARBA" id="ARBA00022692"/>
    </source>
</evidence>
<dbReference type="RefSeq" id="XP_002848547.1">
    <property type="nucleotide sequence ID" value="XM_002848501.1"/>
</dbReference>
<dbReference type="STRING" id="554155.C5FH32"/>
<feature type="transmembrane region" description="Helical" evidence="5">
    <location>
        <begin position="95"/>
        <end position="117"/>
    </location>
</feature>
<evidence type="ECO:0000313" key="8">
    <source>
        <dbReference type="Proteomes" id="UP000002035"/>
    </source>
</evidence>
<evidence type="ECO:0000256" key="3">
    <source>
        <dbReference type="ARBA" id="ARBA00022989"/>
    </source>
</evidence>
<dbReference type="GO" id="GO:0008610">
    <property type="term" value="P:lipid biosynthetic process"/>
    <property type="evidence" value="ECO:0007669"/>
    <property type="project" value="InterPro"/>
</dbReference>
<evidence type="ECO:0000259" key="6">
    <source>
        <dbReference type="Pfam" id="PF04116"/>
    </source>
</evidence>
<sequence>MLNFSTLIDVQRTQLYLEEMFSNGFRLFTEIYHQIRTHLLDAQSIPRQGCALFILTLVGHISLFAILSTIWYIRSFDQNLRIDRRFRKAQIRHEILESLLGIIGIGLANTLFGMLHINGYSRLYLSMKDGPGTWYEILQYPLAMFLIETGVYWLHRMFHLPLLYSYTHKSHHRFIISTPFSAFAFHPLEAFIMSFPNLGVPFLIPMSITSYLLLLLCSTVETILSHDSRKGFHTVHHLNPKANFGQMLTIWDVLMGTYQNPLGHFRTGSANPLRISRKGHK</sequence>
<evidence type="ECO:0000256" key="1">
    <source>
        <dbReference type="ARBA" id="ARBA00004370"/>
    </source>
</evidence>
<dbReference type="InterPro" id="IPR006694">
    <property type="entry name" value="Fatty_acid_hydroxylase"/>
</dbReference>
<dbReference type="Pfam" id="PF04116">
    <property type="entry name" value="FA_hydroxylase"/>
    <property type="match status" value="1"/>
</dbReference>
<evidence type="ECO:0000256" key="4">
    <source>
        <dbReference type="ARBA" id="ARBA00023136"/>
    </source>
</evidence>
<dbReference type="OMA" id="KSHHRFI"/>
<dbReference type="EMBL" id="DS995702">
    <property type="protein sequence ID" value="EEQ28662.1"/>
    <property type="molecule type" value="Genomic_DNA"/>
</dbReference>
<dbReference type="eggNOG" id="KOG0872">
    <property type="taxonomic scope" value="Eukaryota"/>
</dbReference>
<organism evidence="7 8">
    <name type="scientific">Arthroderma otae (strain ATCC MYA-4605 / CBS 113480)</name>
    <name type="common">Microsporum canis</name>
    <dbReference type="NCBI Taxonomy" id="554155"/>
    <lineage>
        <taxon>Eukaryota</taxon>
        <taxon>Fungi</taxon>
        <taxon>Dikarya</taxon>
        <taxon>Ascomycota</taxon>
        <taxon>Pezizomycotina</taxon>
        <taxon>Eurotiomycetes</taxon>
        <taxon>Eurotiomycetidae</taxon>
        <taxon>Onygenales</taxon>
        <taxon>Arthrodermataceae</taxon>
        <taxon>Microsporum</taxon>
    </lineage>
</organism>
<keyword evidence="8" id="KW-1185">Reference proteome</keyword>
<feature type="domain" description="Fatty acid hydroxylase" evidence="6">
    <location>
        <begin position="142"/>
        <end position="257"/>
    </location>
</feature>
<accession>C5FH32</accession>
<feature type="transmembrane region" description="Helical" evidence="5">
    <location>
        <begin position="51"/>
        <end position="74"/>
    </location>
</feature>
<dbReference type="InterPro" id="IPR050307">
    <property type="entry name" value="Sterol_Desaturase_Related"/>
</dbReference>
<protein>
    <submittedName>
        <fullName evidence="7">Sterol delta 5,6-desaturase ERG3</fullName>
    </submittedName>
</protein>
<dbReference type="GO" id="GO:0016020">
    <property type="term" value="C:membrane"/>
    <property type="evidence" value="ECO:0007669"/>
    <property type="project" value="UniProtKB-SubCell"/>
</dbReference>
<keyword evidence="2 5" id="KW-0812">Transmembrane</keyword>
<dbReference type="HOGENOM" id="CLU_047036_2_2_1"/>
<reference evidence="8" key="1">
    <citation type="journal article" date="2012" name="MBio">
        <title>Comparative genome analysis of Trichophyton rubrum and related dermatophytes reveals candidate genes involved in infection.</title>
        <authorList>
            <person name="Martinez D.A."/>
            <person name="Oliver B.G."/>
            <person name="Graeser Y."/>
            <person name="Goldberg J.M."/>
            <person name="Li W."/>
            <person name="Martinez-Rossi N.M."/>
            <person name="Monod M."/>
            <person name="Shelest E."/>
            <person name="Barton R.C."/>
            <person name="Birch E."/>
            <person name="Brakhage A.A."/>
            <person name="Chen Z."/>
            <person name="Gurr S.J."/>
            <person name="Heiman D."/>
            <person name="Heitman J."/>
            <person name="Kosti I."/>
            <person name="Rossi A."/>
            <person name="Saif S."/>
            <person name="Samalova M."/>
            <person name="Saunders C.W."/>
            <person name="Shea T."/>
            <person name="Summerbell R.C."/>
            <person name="Xu J."/>
            <person name="Young S."/>
            <person name="Zeng Q."/>
            <person name="Birren B.W."/>
            <person name="Cuomo C.A."/>
            <person name="White T.C."/>
        </authorList>
    </citation>
    <scope>NUCLEOTIDE SEQUENCE [LARGE SCALE GENOMIC DNA]</scope>
    <source>
        <strain evidence="8">ATCC MYA-4605 / CBS 113480</strain>
    </source>
</reference>
<dbReference type="GO" id="GO:0016491">
    <property type="term" value="F:oxidoreductase activity"/>
    <property type="evidence" value="ECO:0007669"/>
    <property type="project" value="InterPro"/>
</dbReference>
<dbReference type="PANTHER" id="PTHR11863">
    <property type="entry name" value="STEROL DESATURASE"/>
    <property type="match status" value="1"/>
</dbReference>
<evidence type="ECO:0000313" key="7">
    <source>
        <dbReference type="EMBL" id="EEQ28662.1"/>
    </source>
</evidence>
<comment type="subcellular location">
    <subcellularLocation>
        <location evidence="1">Membrane</location>
    </subcellularLocation>
</comment>
<proteinExistence type="predicted"/>
<feature type="transmembrane region" description="Helical" evidence="5">
    <location>
        <begin position="137"/>
        <end position="154"/>
    </location>
</feature>
<dbReference type="AlphaFoldDB" id="C5FH32"/>
<name>C5FH32_ARTOC</name>
<dbReference type="GeneID" id="9230685"/>
<evidence type="ECO:0000256" key="5">
    <source>
        <dbReference type="SAM" id="Phobius"/>
    </source>
</evidence>